<organism evidence="3 4">
    <name type="scientific">Diabrotica virgifera virgifera</name>
    <name type="common">western corn rootworm</name>
    <dbReference type="NCBI Taxonomy" id="50390"/>
    <lineage>
        <taxon>Eukaryota</taxon>
        <taxon>Metazoa</taxon>
        <taxon>Ecdysozoa</taxon>
        <taxon>Arthropoda</taxon>
        <taxon>Hexapoda</taxon>
        <taxon>Insecta</taxon>
        <taxon>Pterygota</taxon>
        <taxon>Neoptera</taxon>
        <taxon>Endopterygota</taxon>
        <taxon>Coleoptera</taxon>
        <taxon>Polyphaga</taxon>
        <taxon>Cucujiformia</taxon>
        <taxon>Chrysomeloidea</taxon>
        <taxon>Chrysomelidae</taxon>
        <taxon>Galerucinae</taxon>
        <taxon>Diabroticina</taxon>
        <taxon>Diabroticites</taxon>
        <taxon>Diabrotica</taxon>
    </lineage>
</organism>
<feature type="transmembrane region" description="Helical" evidence="2">
    <location>
        <begin position="96"/>
        <end position="121"/>
    </location>
</feature>
<evidence type="ECO:0000256" key="2">
    <source>
        <dbReference type="SAM" id="Phobius"/>
    </source>
</evidence>
<keyword evidence="2" id="KW-1133">Transmembrane helix</keyword>
<dbReference type="Proteomes" id="UP001652700">
    <property type="component" value="Unplaced"/>
</dbReference>
<keyword evidence="2" id="KW-0812">Transmembrane</keyword>
<dbReference type="RefSeq" id="XP_050502519.1">
    <property type="nucleotide sequence ID" value="XM_050646562.1"/>
</dbReference>
<dbReference type="GeneID" id="126881902"/>
<evidence type="ECO:0000313" key="4">
    <source>
        <dbReference type="Proteomes" id="UP001652700"/>
    </source>
</evidence>
<reference evidence="3" key="1">
    <citation type="submission" date="2025-05" db="UniProtKB">
        <authorList>
            <consortium name="EnsemblMetazoa"/>
        </authorList>
    </citation>
    <scope>IDENTIFICATION</scope>
</reference>
<proteinExistence type="predicted"/>
<protein>
    <submittedName>
        <fullName evidence="3">Uncharacterized protein</fullName>
    </submittedName>
</protein>
<dbReference type="EnsemblMetazoa" id="XM_050646562.1">
    <property type="protein sequence ID" value="XP_050502519.1"/>
    <property type="gene ID" value="LOC126881902"/>
</dbReference>
<keyword evidence="4" id="KW-1185">Reference proteome</keyword>
<evidence type="ECO:0000256" key="1">
    <source>
        <dbReference type="SAM" id="MobiDB-lite"/>
    </source>
</evidence>
<keyword evidence="2" id="KW-0472">Membrane</keyword>
<feature type="region of interest" description="Disordered" evidence="1">
    <location>
        <begin position="227"/>
        <end position="257"/>
    </location>
</feature>
<accession>A0ABM5JX55</accession>
<sequence length="319" mass="34695">MMDEVPPSTSTNILNTTDQGGGELWNDILDDDSPLPLDASEGGFFSGNFVPPPPRPLFLDDSATPDGLTTCDLCTWSFQHQGRGYSVDTSRETPELGWVLTLVIVSLISALIGAIVMIIVLHCKRLKTTAVDESERGVALNQRVVAQRPPISIPDDKEISTITPPTFPNLPNIQNANNGVWSWLSRRNVSSPSPLNTPPTLPAENHYTHMEDGYNSVGEGLYAELDRESESEDNDRDSNSPAYQNSAYTDPDAPISSAPSSAYYSDLSTTTVPERAYEIVGLVTMPPWDPSPGSCELRRPVQRLAAISESSNSVPSDYV</sequence>
<evidence type="ECO:0000313" key="3">
    <source>
        <dbReference type="EnsemblMetazoa" id="XP_050502519.1"/>
    </source>
</evidence>
<feature type="region of interest" description="Disordered" evidence="1">
    <location>
        <begin position="192"/>
        <end position="214"/>
    </location>
</feature>
<name>A0ABM5JX55_DIAVI</name>